<evidence type="ECO:0000256" key="3">
    <source>
        <dbReference type="ARBA" id="ARBA00023015"/>
    </source>
</evidence>
<keyword evidence="5" id="KW-0539">Nucleus</keyword>
<gene>
    <name evidence="7" type="ORF">AYI68_g812</name>
</gene>
<dbReference type="SUPFAM" id="SSF57701">
    <property type="entry name" value="Zn2/Cys6 DNA-binding domain"/>
    <property type="match status" value="1"/>
</dbReference>
<organism evidence="7 8">
    <name type="scientific">Smittium mucronatum</name>
    <dbReference type="NCBI Taxonomy" id="133383"/>
    <lineage>
        <taxon>Eukaryota</taxon>
        <taxon>Fungi</taxon>
        <taxon>Fungi incertae sedis</taxon>
        <taxon>Zoopagomycota</taxon>
        <taxon>Kickxellomycotina</taxon>
        <taxon>Harpellomycetes</taxon>
        <taxon>Harpellales</taxon>
        <taxon>Legeriomycetaceae</taxon>
        <taxon>Smittium</taxon>
    </lineage>
</organism>
<keyword evidence="3" id="KW-0805">Transcription regulation</keyword>
<dbReference type="GO" id="GO:0005634">
    <property type="term" value="C:nucleus"/>
    <property type="evidence" value="ECO:0007669"/>
    <property type="project" value="UniProtKB-SubCell"/>
</dbReference>
<name>A0A1R0H7G4_9FUNG</name>
<evidence type="ECO:0000256" key="5">
    <source>
        <dbReference type="ARBA" id="ARBA00023242"/>
    </source>
</evidence>
<comment type="caution">
    <text evidence="7">The sequence shown here is derived from an EMBL/GenBank/DDBJ whole genome shotgun (WGS) entry which is preliminary data.</text>
</comment>
<dbReference type="CDD" id="cd00067">
    <property type="entry name" value="GAL4"/>
    <property type="match status" value="1"/>
</dbReference>
<dbReference type="GO" id="GO:0008270">
    <property type="term" value="F:zinc ion binding"/>
    <property type="evidence" value="ECO:0007669"/>
    <property type="project" value="InterPro"/>
</dbReference>
<sequence length="376" mass="43796">MGKYIFFNNKDPLSSFKEKTDDVPNLNSKEFKKRPLDYNTLNTDRNTLKAIKNTSVLFFGGNNYINVSEKPFSMYNDGFSPNTISDDCCGVAPHKKTLQRIGQACVECRKKKTKCSGEYPECSSCVKKGNKCFYPEKKKRGRPRKDSNRKFKNFKSDGFMVDEKNGVMDFNKHNTYPFSVSLNRNIHNQFMNPKNKFLRVIENDSTNVFFDPPYDPTNESIVGLKNKISPDKTNPGLQFPQMNFLKTQKDDSDKYKQSKCPNIFLDTQFKNNEITDILKMERDKFSTTSDSDRKNKTNDIEYTRKPQFQDGLANLNFFSSNHLKLPDERAYSFSNPHDIYFQSNFFSNEYDLMESKKELSNNIESSKKDYRLFEGN</sequence>
<dbReference type="PROSITE" id="PS00463">
    <property type="entry name" value="ZN2_CY6_FUNGAL_1"/>
    <property type="match status" value="1"/>
</dbReference>
<dbReference type="InterPro" id="IPR001138">
    <property type="entry name" value="Zn2Cys6_DnaBD"/>
</dbReference>
<protein>
    <submittedName>
        <fullName evidence="7">Putative transcriptional regulatory protein</fullName>
    </submittedName>
</protein>
<dbReference type="GO" id="GO:0000981">
    <property type="term" value="F:DNA-binding transcription factor activity, RNA polymerase II-specific"/>
    <property type="evidence" value="ECO:0007669"/>
    <property type="project" value="InterPro"/>
</dbReference>
<reference evidence="7 8" key="1">
    <citation type="journal article" date="2016" name="Mol. Biol. Evol.">
        <title>Genome-Wide Survey of Gut Fungi (Harpellales) Reveals the First Horizontally Transferred Ubiquitin Gene from a Mosquito Host.</title>
        <authorList>
            <person name="Wang Y."/>
            <person name="White M.M."/>
            <person name="Kvist S."/>
            <person name="Moncalvo J.M."/>
        </authorList>
    </citation>
    <scope>NUCLEOTIDE SEQUENCE [LARGE SCALE GENOMIC DNA]</scope>
    <source>
        <strain evidence="7 8">ALG-7-W6</strain>
    </source>
</reference>
<evidence type="ECO:0000313" key="8">
    <source>
        <dbReference type="Proteomes" id="UP000187455"/>
    </source>
</evidence>
<dbReference type="AlphaFoldDB" id="A0A1R0H7G4"/>
<dbReference type="InterPro" id="IPR036864">
    <property type="entry name" value="Zn2-C6_fun-type_DNA-bd_sf"/>
</dbReference>
<dbReference type="PROSITE" id="PS50048">
    <property type="entry name" value="ZN2_CY6_FUNGAL_2"/>
    <property type="match status" value="1"/>
</dbReference>
<dbReference type="STRING" id="133383.A0A1R0H7G4"/>
<evidence type="ECO:0000256" key="4">
    <source>
        <dbReference type="ARBA" id="ARBA00023163"/>
    </source>
</evidence>
<dbReference type="Proteomes" id="UP000187455">
    <property type="component" value="Unassembled WGS sequence"/>
</dbReference>
<dbReference type="PANTHER" id="PTHR47338:SF5">
    <property type="entry name" value="ZN(II)2CYS6 TRANSCRIPTION FACTOR (EUROFUNG)"/>
    <property type="match status" value="1"/>
</dbReference>
<feature type="domain" description="Zn(2)-C6 fungal-type" evidence="6">
    <location>
        <begin position="104"/>
        <end position="134"/>
    </location>
</feature>
<evidence type="ECO:0000256" key="2">
    <source>
        <dbReference type="ARBA" id="ARBA00022723"/>
    </source>
</evidence>
<evidence type="ECO:0000313" key="7">
    <source>
        <dbReference type="EMBL" id="OLY85014.1"/>
    </source>
</evidence>
<keyword evidence="2" id="KW-0479">Metal-binding</keyword>
<dbReference type="EMBL" id="LSSL01000272">
    <property type="protein sequence ID" value="OLY85014.1"/>
    <property type="molecule type" value="Genomic_DNA"/>
</dbReference>
<keyword evidence="8" id="KW-1185">Reference proteome</keyword>
<evidence type="ECO:0000256" key="1">
    <source>
        <dbReference type="ARBA" id="ARBA00004123"/>
    </source>
</evidence>
<dbReference type="InterPro" id="IPR050815">
    <property type="entry name" value="TF_fung"/>
</dbReference>
<accession>A0A1R0H7G4</accession>
<proteinExistence type="predicted"/>
<dbReference type="Pfam" id="PF00172">
    <property type="entry name" value="Zn_clus"/>
    <property type="match status" value="1"/>
</dbReference>
<dbReference type="Gene3D" id="4.10.240.10">
    <property type="entry name" value="Zn(2)-C6 fungal-type DNA-binding domain"/>
    <property type="match status" value="1"/>
</dbReference>
<comment type="subcellular location">
    <subcellularLocation>
        <location evidence="1">Nucleus</location>
    </subcellularLocation>
</comment>
<dbReference type="OrthoDB" id="5563428at2759"/>
<evidence type="ECO:0000259" key="6">
    <source>
        <dbReference type="PROSITE" id="PS50048"/>
    </source>
</evidence>
<dbReference type="SMART" id="SM00066">
    <property type="entry name" value="GAL4"/>
    <property type="match status" value="1"/>
</dbReference>
<dbReference type="PANTHER" id="PTHR47338">
    <property type="entry name" value="ZN(II)2CYS6 TRANSCRIPTION FACTOR (EUROFUNG)-RELATED"/>
    <property type="match status" value="1"/>
</dbReference>
<keyword evidence="4" id="KW-0804">Transcription</keyword>